<dbReference type="AlphaFoldDB" id="A0A1V3X4X3"/>
<evidence type="ECO:0000313" key="3">
    <source>
        <dbReference type="EMBL" id="OOK77060.1"/>
    </source>
</evidence>
<evidence type="ECO:0000313" key="2">
    <source>
        <dbReference type="EMBL" id="OOK73541.1"/>
    </source>
</evidence>
<dbReference type="Proteomes" id="UP000188532">
    <property type="component" value="Unassembled WGS sequence"/>
</dbReference>
<evidence type="ECO:0000313" key="4">
    <source>
        <dbReference type="Proteomes" id="UP000188532"/>
    </source>
</evidence>
<sequence>MGDKAKETRDVVVSLTVRVNDDVDNEQLAARIQEALAPLSENVDEAGELFLHTASHGDSLTPKYGYEHRLWSKATCG</sequence>
<dbReference type="EMBL" id="MVBM01000004">
    <property type="protein sequence ID" value="OOK73541.1"/>
    <property type="molecule type" value="Genomic_DNA"/>
</dbReference>
<protein>
    <submittedName>
        <fullName evidence="2">Uncharacterized protein</fullName>
    </submittedName>
</protein>
<dbReference type="GeneID" id="29699900"/>
<dbReference type="Proteomes" id="UP000516380">
    <property type="component" value="Chromosome"/>
</dbReference>
<evidence type="ECO:0000313" key="5">
    <source>
        <dbReference type="Proteomes" id="UP000189229"/>
    </source>
</evidence>
<accession>A0A1V3X4X3</accession>
<keyword evidence="6" id="KW-1185">Reference proteome</keyword>
<dbReference type="STRING" id="1768.B1T50_28920"/>
<dbReference type="Proteomes" id="UP000189229">
    <property type="component" value="Unassembled WGS sequence"/>
</dbReference>
<dbReference type="RefSeq" id="WP_023373973.1">
    <property type="nucleotide sequence ID" value="NZ_BLYZ01000001.1"/>
</dbReference>
<dbReference type="EMBL" id="MVBN01000003">
    <property type="protein sequence ID" value="OOK77060.1"/>
    <property type="molecule type" value="Genomic_DNA"/>
</dbReference>
<reference evidence="4 5" key="1">
    <citation type="submission" date="2017-02" db="EMBL/GenBank/DDBJ databases">
        <title>Complete genome sequences of Mycobacterium kansasii strains isolated from rhesus macaques.</title>
        <authorList>
            <person name="Panda A."/>
            <person name="Nagaraj S."/>
            <person name="Zhao X."/>
            <person name="Tettelin H."/>
            <person name="Detolla L.J."/>
        </authorList>
    </citation>
    <scope>NUCLEOTIDE SEQUENCE [LARGE SCALE GENOMIC DNA]</scope>
    <source>
        <strain evidence="3 4">11-3469</strain>
        <strain evidence="2 5">11-3813</strain>
    </source>
</reference>
<name>A0A1V3X4X3_MYCKA</name>
<reference evidence="1 6" key="2">
    <citation type="submission" date="2020-07" db="EMBL/GenBank/DDBJ databases">
        <title>Mycobacterium kansasii (former subtype) with zoonotic potential isolated from diseased indoor pet cat, Japan.</title>
        <authorList>
            <person name="Fukano H."/>
            <person name="Terazono T."/>
            <person name="Hoshino Y."/>
        </authorList>
    </citation>
    <scope>NUCLEOTIDE SEQUENCE [LARGE SCALE GENOMIC DNA]</scope>
    <source>
        <strain evidence="1 6">Kuro-I</strain>
    </source>
</reference>
<proteinExistence type="predicted"/>
<dbReference type="EMBL" id="AP023343">
    <property type="protein sequence ID" value="BCI88491.1"/>
    <property type="molecule type" value="Genomic_DNA"/>
</dbReference>
<evidence type="ECO:0000313" key="1">
    <source>
        <dbReference type="EMBL" id="BCI88491.1"/>
    </source>
</evidence>
<gene>
    <name evidence="3" type="ORF">BZL29_3583</name>
    <name evidence="2" type="ORF">BZL30_5231</name>
    <name evidence="1" type="ORF">NIIDMKKI_36970</name>
</gene>
<evidence type="ECO:0000313" key="6">
    <source>
        <dbReference type="Proteomes" id="UP000516380"/>
    </source>
</evidence>
<organism evidence="2 5">
    <name type="scientific">Mycobacterium kansasii</name>
    <dbReference type="NCBI Taxonomy" id="1768"/>
    <lineage>
        <taxon>Bacteria</taxon>
        <taxon>Bacillati</taxon>
        <taxon>Actinomycetota</taxon>
        <taxon>Actinomycetes</taxon>
        <taxon>Mycobacteriales</taxon>
        <taxon>Mycobacteriaceae</taxon>
        <taxon>Mycobacterium</taxon>
    </lineage>
</organism>